<evidence type="ECO:0000313" key="13">
    <source>
        <dbReference type="EMBL" id="ANE50193.1"/>
    </source>
</evidence>
<dbReference type="Pfam" id="PF01761">
    <property type="entry name" value="DHQ_synthase"/>
    <property type="match status" value="1"/>
</dbReference>
<dbReference type="KEGG" id="fla:SY85_06435"/>
<name>A0A172TTU2_9BACT</name>
<dbReference type="PIRSF" id="PIRSF001455">
    <property type="entry name" value="DHQ_synth"/>
    <property type="match status" value="1"/>
</dbReference>
<dbReference type="InterPro" id="IPR016037">
    <property type="entry name" value="DHQ_synth_AroB"/>
</dbReference>
<dbReference type="InterPro" id="IPR050071">
    <property type="entry name" value="Dehydroquinate_synthase"/>
</dbReference>
<evidence type="ECO:0000259" key="11">
    <source>
        <dbReference type="Pfam" id="PF01761"/>
    </source>
</evidence>
<feature type="domain" description="3-dehydroquinate synthase C-terminal" evidence="12">
    <location>
        <begin position="169"/>
        <end position="306"/>
    </location>
</feature>
<dbReference type="InterPro" id="IPR056179">
    <property type="entry name" value="DHQS_C"/>
</dbReference>
<keyword evidence="14" id="KW-1185">Reference proteome</keyword>
<dbReference type="InterPro" id="IPR030963">
    <property type="entry name" value="DHQ_synth_fam"/>
</dbReference>
<dbReference type="Pfam" id="PF24621">
    <property type="entry name" value="DHQS_C"/>
    <property type="match status" value="1"/>
</dbReference>
<evidence type="ECO:0000256" key="9">
    <source>
        <dbReference type="ARBA" id="ARBA00023285"/>
    </source>
</evidence>
<organism evidence="13 14">
    <name type="scientific">Flavisolibacter tropicus</name>
    <dbReference type="NCBI Taxonomy" id="1492898"/>
    <lineage>
        <taxon>Bacteria</taxon>
        <taxon>Pseudomonadati</taxon>
        <taxon>Bacteroidota</taxon>
        <taxon>Chitinophagia</taxon>
        <taxon>Chitinophagales</taxon>
        <taxon>Chitinophagaceae</taxon>
        <taxon>Flavisolibacter</taxon>
    </lineage>
</organism>
<dbReference type="Proteomes" id="UP000077177">
    <property type="component" value="Chromosome"/>
</dbReference>
<keyword evidence="4" id="KW-0479">Metal-binding</keyword>
<evidence type="ECO:0000313" key="14">
    <source>
        <dbReference type="Proteomes" id="UP000077177"/>
    </source>
</evidence>
<dbReference type="STRING" id="1492898.SY85_06435"/>
<dbReference type="OrthoDB" id="9806583at2"/>
<evidence type="ECO:0000256" key="7">
    <source>
        <dbReference type="ARBA" id="ARBA00023027"/>
    </source>
</evidence>
<keyword evidence="8" id="KW-0456">Lyase</keyword>
<dbReference type="SUPFAM" id="SSF56796">
    <property type="entry name" value="Dehydroquinate synthase-like"/>
    <property type="match status" value="1"/>
</dbReference>
<comment type="function">
    <text evidence="3">Catalyzes the conversion of 3-deoxy-D-arabino-heptulosonate 7-phosphate (DAHP) to dehydroquinate (DHQ).</text>
</comment>
<dbReference type="PATRIC" id="fig|1492898.3.peg.1393"/>
<dbReference type="Gene3D" id="3.40.50.1970">
    <property type="match status" value="1"/>
</dbReference>
<proteinExistence type="predicted"/>
<evidence type="ECO:0000256" key="2">
    <source>
        <dbReference type="ARBA" id="ARBA00001941"/>
    </source>
</evidence>
<dbReference type="RefSeq" id="WP_066402601.1">
    <property type="nucleotide sequence ID" value="NZ_CP011390.1"/>
</dbReference>
<reference evidence="14" key="1">
    <citation type="submission" date="2015-01" db="EMBL/GenBank/DDBJ databases">
        <title>Flavisolibacter sp./LCS9/ whole genome sequencing.</title>
        <authorList>
            <person name="Kim M.K."/>
            <person name="Srinivasan S."/>
            <person name="Lee J.-J."/>
        </authorList>
    </citation>
    <scope>NUCLEOTIDE SEQUENCE [LARGE SCALE GENOMIC DNA]</scope>
    <source>
        <strain evidence="14">LCS9</strain>
    </source>
</reference>
<keyword evidence="7" id="KW-0520">NAD</keyword>
<accession>A0A172TTU2</accession>
<evidence type="ECO:0000256" key="6">
    <source>
        <dbReference type="ARBA" id="ARBA00022833"/>
    </source>
</evidence>
<evidence type="ECO:0000256" key="10">
    <source>
        <dbReference type="NCBIfam" id="TIGR01357"/>
    </source>
</evidence>
<reference evidence="13 14" key="2">
    <citation type="journal article" date="2016" name="Int. J. Syst. Evol. Microbiol.">
        <title>Flavisolibacter tropicus sp. nov., isolated from tropical soil.</title>
        <authorList>
            <person name="Lee J.J."/>
            <person name="Kang M.S."/>
            <person name="Kim G.S."/>
            <person name="Lee C.S."/>
            <person name="Lim S."/>
            <person name="Lee J."/>
            <person name="Roh S.H."/>
            <person name="Kang H."/>
            <person name="Ha J.M."/>
            <person name="Bae S."/>
            <person name="Jung H.Y."/>
            <person name="Kim M.K."/>
        </authorList>
    </citation>
    <scope>NUCLEOTIDE SEQUENCE [LARGE SCALE GENOMIC DNA]</scope>
    <source>
        <strain evidence="13 14">LCS9</strain>
    </source>
</reference>
<dbReference type="GO" id="GO:0000166">
    <property type="term" value="F:nucleotide binding"/>
    <property type="evidence" value="ECO:0007669"/>
    <property type="project" value="UniProtKB-KW"/>
</dbReference>
<dbReference type="PANTHER" id="PTHR43622">
    <property type="entry name" value="3-DEHYDROQUINATE SYNTHASE"/>
    <property type="match status" value="1"/>
</dbReference>
<gene>
    <name evidence="13" type="ORF">SY85_06435</name>
</gene>
<evidence type="ECO:0000259" key="12">
    <source>
        <dbReference type="Pfam" id="PF24621"/>
    </source>
</evidence>
<protein>
    <recommendedName>
        <fullName evidence="10">3-dehydroquinate synthase</fullName>
        <ecNumber evidence="10">4.2.3.4</ecNumber>
    </recommendedName>
</protein>
<evidence type="ECO:0000256" key="4">
    <source>
        <dbReference type="ARBA" id="ARBA00022723"/>
    </source>
</evidence>
<evidence type="ECO:0000256" key="5">
    <source>
        <dbReference type="ARBA" id="ARBA00022741"/>
    </source>
</evidence>
<dbReference type="InterPro" id="IPR030960">
    <property type="entry name" value="DHQS/DOIS_N"/>
</dbReference>
<sequence>MEKKKFQFSTAAVDYFFSGSFTKLKEVVDPKKAILITDENIYNNHTAKFKNWDVIVLKPGEQYKVQATVDAVIDQLIEMGADRTATLVGVGGGVITDLTGYIASIYMRGISFGFVPTTILALVDASIGGKNGIDVGIYKNMAGTIRQPAFILHDLAFLNTLPAEEWKSGFAEIIKHASIKDVAMFKQLEENSIAAFQKKKQLIADLVKRNALIKTKVVQQDEFEKGDRKLLNFGHTLGHALENQYELTHGEAISIGMAYAANLSQSINGFKQADRVISLLEKYQLPTFAQFNKDKVISVLSKDKKKVKDSIQFILLEKVGKAVIQPISIDQIYQTLA</sequence>
<dbReference type="EC" id="4.2.3.4" evidence="10"/>
<comment type="cofactor">
    <cofactor evidence="1">
        <name>NAD(+)</name>
        <dbReference type="ChEBI" id="CHEBI:57540"/>
    </cofactor>
</comment>
<dbReference type="PANTHER" id="PTHR43622:SF1">
    <property type="entry name" value="3-DEHYDROQUINATE SYNTHASE"/>
    <property type="match status" value="1"/>
</dbReference>
<keyword evidence="5" id="KW-0547">Nucleotide-binding</keyword>
<keyword evidence="6" id="KW-0862">Zinc</keyword>
<dbReference type="NCBIfam" id="TIGR01357">
    <property type="entry name" value="aroB"/>
    <property type="match status" value="1"/>
</dbReference>
<dbReference type="GO" id="GO:0009423">
    <property type="term" value="P:chorismate biosynthetic process"/>
    <property type="evidence" value="ECO:0007669"/>
    <property type="project" value="UniProtKB-UniRule"/>
</dbReference>
<dbReference type="GO" id="GO:0005737">
    <property type="term" value="C:cytoplasm"/>
    <property type="evidence" value="ECO:0007669"/>
    <property type="project" value="InterPro"/>
</dbReference>
<evidence type="ECO:0000256" key="3">
    <source>
        <dbReference type="ARBA" id="ARBA00003485"/>
    </source>
</evidence>
<evidence type="ECO:0000256" key="1">
    <source>
        <dbReference type="ARBA" id="ARBA00001911"/>
    </source>
</evidence>
<dbReference type="GO" id="GO:0046872">
    <property type="term" value="F:metal ion binding"/>
    <property type="evidence" value="ECO:0007669"/>
    <property type="project" value="UniProtKB-KW"/>
</dbReference>
<dbReference type="CDD" id="cd08195">
    <property type="entry name" value="DHQS"/>
    <property type="match status" value="1"/>
</dbReference>
<dbReference type="AlphaFoldDB" id="A0A172TTU2"/>
<dbReference type="EMBL" id="CP011390">
    <property type="protein sequence ID" value="ANE50193.1"/>
    <property type="molecule type" value="Genomic_DNA"/>
</dbReference>
<comment type="cofactor">
    <cofactor evidence="2">
        <name>Co(2+)</name>
        <dbReference type="ChEBI" id="CHEBI:48828"/>
    </cofactor>
</comment>
<keyword evidence="9" id="KW-0170">Cobalt</keyword>
<dbReference type="Gene3D" id="1.20.1090.10">
    <property type="entry name" value="Dehydroquinate synthase-like - alpha domain"/>
    <property type="match status" value="1"/>
</dbReference>
<dbReference type="GO" id="GO:0003856">
    <property type="term" value="F:3-dehydroquinate synthase activity"/>
    <property type="evidence" value="ECO:0007669"/>
    <property type="project" value="UniProtKB-UniRule"/>
</dbReference>
<evidence type="ECO:0000256" key="8">
    <source>
        <dbReference type="ARBA" id="ARBA00023239"/>
    </source>
</evidence>
<feature type="domain" description="3-dehydroquinate synthase N-terminal" evidence="11">
    <location>
        <begin position="55"/>
        <end position="167"/>
    </location>
</feature>
<dbReference type="GO" id="GO:0009073">
    <property type="term" value="P:aromatic amino acid family biosynthetic process"/>
    <property type="evidence" value="ECO:0007669"/>
    <property type="project" value="InterPro"/>
</dbReference>